<keyword evidence="2" id="KW-1185">Reference proteome</keyword>
<accession>A0ACC0BWK8</accession>
<gene>
    <name evidence="1" type="ORF">M9H77_08024</name>
</gene>
<dbReference type="EMBL" id="CM044702">
    <property type="protein sequence ID" value="KAI5677074.1"/>
    <property type="molecule type" value="Genomic_DNA"/>
</dbReference>
<name>A0ACC0BWK8_CATRO</name>
<evidence type="ECO:0000313" key="1">
    <source>
        <dbReference type="EMBL" id="KAI5677074.1"/>
    </source>
</evidence>
<sequence length="336" mass="38335">MDNFEDFVLENVNFEGHFQAARLTYEEFKLIEQWSRCHVVPRFLMANSQENNPDTAVGSRTIHNARAKIKKDRTQKRNTVEEVLHMCSNLGYTYFWRNCDESTVFSDIVFAHPTSIQMLNTWSYVLVLDTTYKTNNKIHSKTKSLISVIKTSLEYSRLKEKDNAKSDPVLTDICGKNKTGSFGVSRLHYKTSKRSWQLKHNEEEEIKSFQDQGIEDLEDLCLSYGYAKGLIGAWDQDTSESEGDEEGSICFMAMVNEVQSSPSNFFNLIDDNFDVDPSSMLIEIPARCACRDLVHHALVNGSSLPPPASSCKDQNSNEHITWSIVLLSSNHAETRF</sequence>
<dbReference type="Proteomes" id="UP001060085">
    <property type="component" value="Linkage Group LG02"/>
</dbReference>
<protein>
    <submittedName>
        <fullName evidence="1">Uncharacterized protein</fullName>
    </submittedName>
</protein>
<reference evidence="2" key="1">
    <citation type="journal article" date="2023" name="Nat. Plants">
        <title>Single-cell RNA sequencing provides a high-resolution roadmap for understanding the multicellular compartmentation of specialized metabolism.</title>
        <authorList>
            <person name="Sun S."/>
            <person name="Shen X."/>
            <person name="Li Y."/>
            <person name="Li Y."/>
            <person name="Wang S."/>
            <person name="Li R."/>
            <person name="Zhang H."/>
            <person name="Shen G."/>
            <person name="Guo B."/>
            <person name="Wei J."/>
            <person name="Xu J."/>
            <person name="St-Pierre B."/>
            <person name="Chen S."/>
            <person name="Sun C."/>
        </authorList>
    </citation>
    <scope>NUCLEOTIDE SEQUENCE [LARGE SCALE GENOMIC DNA]</scope>
</reference>
<evidence type="ECO:0000313" key="2">
    <source>
        <dbReference type="Proteomes" id="UP001060085"/>
    </source>
</evidence>
<proteinExistence type="predicted"/>
<organism evidence="1 2">
    <name type="scientific">Catharanthus roseus</name>
    <name type="common">Madagascar periwinkle</name>
    <name type="synonym">Vinca rosea</name>
    <dbReference type="NCBI Taxonomy" id="4058"/>
    <lineage>
        <taxon>Eukaryota</taxon>
        <taxon>Viridiplantae</taxon>
        <taxon>Streptophyta</taxon>
        <taxon>Embryophyta</taxon>
        <taxon>Tracheophyta</taxon>
        <taxon>Spermatophyta</taxon>
        <taxon>Magnoliopsida</taxon>
        <taxon>eudicotyledons</taxon>
        <taxon>Gunneridae</taxon>
        <taxon>Pentapetalae</taxon>
        <taxon>asterids</taxon>
        <taxon>lamiids</taxon>
        <taxon>Gentianales</taxon>
        <taxon>Apocynaceae</taxon>
        <taxon>Rauvolfioideae</taxon>
        <taxon>Vinceae</taxon>
        <taxon>Catharanthinae</taxon>
        <taxon>Catharanthus</taxon>
    </lineage>
</organism>
<comment type="caution">
    <text evidence="1">The sequence shown here is derived from an EMBL/GenBank/DDBJ whole genome shotgun (WGS) entry which is preliminary data.</text>
</comment>